<dbReference type="AlphaFoldDB" id="C9LBZ0"/>
<name>C9LBZ0_BLAHA</name>
<accession>C9LBZ0</accession>
<gene>
    <name evidence="1" type="ORF">BLAHAN_06948</name>
</gene>
<comment type="caution">
    <text evidence="1">The sequence shown here is derived from an EMBL/GenBank/DDBJ whole genome shotgun (WGS) entry which is preliminary data.</text>
</comment>
<proteinExistence type="predicted"/>
<dbReference type="HOGENOM" id="CLU_173913_3_1_9"/>
<keyword evidence="2" id="KW-1185">Reference proteome</keyword>
<dbReference type="STRING" id="537007.BLAHAN_06948"/>
<reference evidence="1" key="1">
    <citation type="submission" date="2009-09" db="EMBL/GenBank/DDBJ databases">
        <authorList>
            <person name="Weinstock G."/>
            <person name="Sodergren E."/>
            <person name="Clifton S."/>
            <person name="Fulton L."/>
            <person name="Fulton B."/>
            <person name="Courtney L."/>
            <person name="Fronick C."/>
            <person name="Harrison M."/>
            <person name="Strong C."/>
            <person name="Farmer C."/>
            <person name="Delahaunty K."/>
            <person name="Markovic C."/>
            <person name="Hall O."/>
            <person name="Minx P."/>
            <person name="Tomlinson C."/>
            <person name="Mitreva M."/>
            <person name="Nelson J."/>
            <person name="Hou S."/>
            <person name="Wollam A."/>
            <person name="Pepin K.H."/>
            <person name="Johnson M."/>
            <person name="Bhonagiri V."/>
            <person name="Nash W.E."/>
            <person name="Warren W."/>
            <person name="Chinwalla A."/>
            <person name="Mardis E.R."/>
            <person name="Wilson R.K."/>
        </authorList>
    </citation>
    <scope>NUCLEOTIDE SEQUENCE [LARGE SCALE GENOMIC DNA]</scope>
    <source>
        <strain evidence="1">DSM 20583</strain>
    </source>
</reference>
<dbReference type="EMBL" id="ABYU02000049">
    <property type="protein sequence ID" value="EEX20214.1"/>
    <property type="molecule type" value="Genomic_DNA"/>
</dbReference>
<protein>
    <recommendedName>
        <fullName evidence="3">DNA-binding protein</fullName>
    </recommendedName>
</protein>
<evidence type="ECO:0008006" key="3">
    <source>
        <dbReference type="Google" id="ProtNLM"/>
    </source>
</evidence>
<evidence type="ECO:0000313" key="2">
    <source>
        <dbReference type="Proteomes" id="UP000003755"/>
    </source>
</evidence>
<sequence length="72" mass="8422">MNWKKKGGIQMASKLFISAKEVAKELEVSDSYAYRLIRQLNAELEQKGFVVVKGKISRKYFEERVYGMNEMK</sequence>
<dbReference type="Proteomes" id="UP000003755">
    <property type="component" value="Unassembled WGS sequence"/>
</dbReference>
<dbReference type="eggNOG" id="ENOG50330IM">
    <property type="taxonomic scope" value="Bacteria"/>
</dbReference>
<organism evidence="1 2">
    <name type="scientific">Blautia hansenii DSM 20583</name>
    <dbReference type="NCBI Taxonomy" id="537007"/>
    <lineage>
        <taxon>Bacteria</taxon>
        <taxon>Bacillati</taxon>
        <taxon>Bacillota</taxon>
        <taxon>Clostridia</taxon>
        <taxon>Lachnospirales</taxon>
        <taxon>Lachnospiraceae</taxon>
        <taxon>Blautia</taxon>
    </lineage>
</organism>
<evidence type="ECO:0000313" key="1">
    <source>
        <dbReference type="EMBL" id="EEX20214.1"/>
    </source>
</evidence>